<dbReference type="Pfam" id="PF18335">
    <property type="entry name" value="SH3_13"/>
    <property type="match status" value="1"/>
</dbReference>
<dbReference type="SMART" id="SM00278">
    <property type="entry name" value="HhH1"/>
    <property type="match status" value="2"/>
</dbReference>
<reference evidence="6" key="1">
    <citation type="journal article" date="2020" name="mSystems">
        <title>Genome- and Community-Level Interaction Insights into Carbon Utilization and Element Cycling Functions of Hydrothermarchaeota in Hydrothermal Sediment.</title>
        <authorList>
            <person name="Zhou Z."/>
            <person name="Liu Y."/>
            <person name="Xu W."/>
            <person name="Pan J."/>
            <person name="Luo Z.H."/>
            <person name="Li M."/>
        </authorList>
    </citation>
    <scope>NUCLEOTIDE SEQUENCE [LARGE SCALE GENOMIC DNA]</scope>
    <source>
        <strain evidence="6">SpSt-1181</strain>
    </source>
</reference>
<keyword evidence="1 3" id="KW-0547">Nucleotide-binding</keyword>
<dbReference type="Pfam" id="PF14490">
    <property type="entry name" value="HHH_RecD2"/>
    <property type="match status" value="1"/>
</dbReference>
<dbReference type="NCBIfam" id="TIGR01448">
    <property type="entry name" value="recD_rel"/>
    <property type="match status" value="1"/>
</dbReference>
<comment type="function">
    <text evidence="3">DNA-dependent ATPase and ATP-dependent 5'-3' DNA helicase. Has no activity on blunt DNA or DNA with 3'-overhangs, requires at least 10 bases of 5'-ssDNA for helicase activity.</text>
</comment>
<dbReference type="SUPFAM" id="SSF47781">
    <property type="entry name" value="RuvA domain 2-like"/>
    <property type="match status" value="1"/>
</dbReference>
<dbReference type="InterPro" id="IPR003593">
    <property type="entry name" value="AAA+_ATPase"/>
</dbReference>
<dbReference type="Gene3D" id="1.10.150.20">
    <property type="entry name" value="5' to 3' exonuclease, C-terminal subdomain"/>
    <property type="match status" value="1"/>
</dbReference>
<evidence type="ECO:0000256" key="2">
    <source>
        <dbReference type="ARBA" id="ARBA00022840"/>
    </source>
</evidence>
<dbReference type="InterPro" id="IPR010994">
    <property type="entry name" value="RuvA_2-like"/>
</dbReference>
<dbReference type="GO" id="GO:0006281">
    <property type="term" value="P:DNA repair"/>
    <property type="evidence" value="ECO:0007669"/>
    <property type="project" value="InterPro"/>
</dbReference>
<dbReference type="InterPro" id="IPR027785">
    <property type="entry name" value="UvrD-like_helicase_C"/>
</dbReference>
<protein>
    <recommendedName>
        <fullName evidence="3">ATP-dependent RecD2 DNA helicase</fullName>
        <ecNumber evidence="3">5.6.2.3</ecNumber>
    </recommendedName>
    <alternativeName>
        <fullName evidence="3">DNA 5'-3' helicase subunit RecD2</fullName>
    </alternativeName>
</protein>
<comment type="similarity">
    <text evidence="3">Belongs to the RecD family. RecD2 subfamily.</text>
</comment>
<dbReference type="InterPro" id="IPR050534">
    <property type="entry name" value="Coronavir_polyprotein_1ab"/>
</dbReference>
<dbReference type="GO" id="GO:0009338">
    <property type="term" value="C:exodeoxyribonuclease V complex"/>
    <property type="evidence" value="ECO:0007669"/>
    <property type="project" value="TreeGrafter"/>
</dbReference>
<dbReference type="Gene3D" id="3.40.50.300">
    <property type="entry name" value="P-loop containing nucleotide triphosphate hydrolases"/>
    <property type="match status" value="2"/>
</dbReference>
<dbReference type="Pfam" id="PF13538">
    <property type="entry name" value="UvrD_C_2"/>
    <property type="match status" value="1"/>
</dbReference>
<sequence>MPEHEGAYREEEQNISGLVERVVFHSDETGFSVLRVRHDDEEESATVTGMLPSVTAGDYVEGAGSWVHDRKYGLQFQSTGLLVVPPATRDGIERYLASGMVRGIGTHFARQLVRAFGENVFSVIEHEPERLLELPGIGRKRMKMVVEAWDEQKIVRDIMVFLQSHGVGTARAVRIFKTYGERAIEVVSSNPYRLVLDIQGIGFKTADTIAERLGIARDSVVRAQAGIRHIMQELSGEGHCAITVHRLIEKSAELLSVSGELIQNALKEETIRGGIVREDIDGEECYFPAALFRAESAVASRIADLCRGDVPWGEIDAEEEAQRLEEESGFSLSASQKDALRLALHSKLLVITGGPGVGKTTLVNSILSVVRQKEVRVALCAPTGRAAKRLSESAGMEAKTIHRLLEFDPASFDFKHSMTNPLKADLVIVDEASMIDVVLMQKLLLAVPDDAALIVVGDVDQLPSVGPGAVLSDIISSGVVPVVRLREIFRQAAESRIIVNAHRINEGKLPLNPEGEGLSDFYLVNSLRPEDIFSKLIQVVLERIPARFGFDPLRDIQVLTPMNKGGLGTGSLNSALQKALNPESQDGISRFGTVFAPGDKVIQQVNNYDKEVFNGDIGLVTALDRDESILTVSFGAHEVDYEFGELDELALAYAITIHKSQGSEYPVVVIPLCMQHYMLLKRNLLYTAVTRGRKLVMIIAEQQAISRSVRELSGGGRLTNLAQRISDRSREQSA</sequence>
<dbReference type="GO" id="GO:0016787">
    <property type="term" value="F:hydrolase activity"/>
    <property type="evidence" value="ECO:0007669"/>
    <property type="project" value="UniProtKB-KW"/>
</dbReference>
<dbReference type="InterPro" id="IPR003583">
    <property type="entry name" value="Hlx-hairpin-Hlx_DNA-bd_motif"/>
</dbReference>
<dbReference type="AlphaFoldDB" id="A0A831SML9"/>
<dbReference type="Gene3D" id="1.10.10.2220">
    <property type="match status" value="1"/>
</dbReference>
<dbReference type="GO" id="GO:0043139">
    <property type="term" value="F:5'-3' DNA helicase activity"/>
    <property type="evidence" value="ECO:0007669"/>
    <property type="project" value="UniProtKB-UniRule"/>
</dbReference>
<dbReference type="InterPro" id="IPR029493">
    <property type="entry name" value="RecD2-like_HHH"/>
</dbReference>
<accession>A0A831SML9</accession>
<dbReference type="CDD" id="cd17933">
    <property type="entry name" value="DEXSc_RecD-like"/>
    <property type="match status" value="1"/>
</dbReference>
<evidence type="ECO:0000259" key="5">
    <source>
        <dbReference type="SMART" id="SM00382"/>
    </source>
</evidence>
<evidence type="ECO:0000256" key="3">
    <source>
        <dbReference type="HAMAP-Rule" id="MF_01488"/>
    </source>
</evidence>
<feature type="binding site" evidence="3">
    <location>
        <begin position="356"/>
        <end position="360"/>
    </location>
    <ligand>
        <name>ATP</name>
        <dbReference type="ChEBI" id="CHEBI:30616"/>
    </ligand>
</feature>
<dbReference type="GO" id="GO:0006310">
    <property type="term" value="P:DNA recombination"/>
    <property type="evidence" value="ECO:0007669"/>
    <property type="project" value="InterPro"/>
</dbReference>
<dbReference type="SUPFAM" id="SSF52540">
    <property type="entry name" value="P-loop containing nucleoside triphosphate hydrolases"/>
    <property type="match status" value="2"/>
</dbReference>
<keyword evidence="3" id="KW-0413">Isomerase</keyword>
<dbReference type="SMART" id="SM00382">
    <property type="entry name" value="AAA"/>
    <property type="match status" value="1"/>
</dbReference>
<name>A0A831SML9_PROAE</name>
<dbReference type="EC" id="5.6.2.3" evidence="3"/>
<keyword evidence="3 6" id="KW-0347">Helicase</keyword>
<dbReference type="HAMAP" id="MF_01488">
    <property type="entry name" value="RecD2"/>
    <property type="match status" value="1"/>
</dbReference>
<dbReference type="Pfam" id="PF23139">
    <property type="entry name" value="OB_YrrC"/>
    <property type="match status" value="1"/>
</dbReference>
<feature type="domain" description="Helix-hairpin-helix DNA-binding motif class 1" evidence="4">
    <location>
        <begin position="193"/>
        <end position="212"/>
    </location>
</feature>
<dbReference type="PANTHER" id="PTHR43788">
    <property type="entry name" value="DNA2/NAM7 HELICASE FAMILY MEMBER"/>
    <property type="match status" value="1"/>
</dbReference>
<keyword evidence="3" id="KW-0378">Hydrolase</keyword>
<dbReference type="GO" id="GO:0017116">
    <property type="term" value="F:single-stranded DNA helicase activity"/>
    <property type="evidence" value="ECO:0007669"/>
    <property type="project" value="TreeGrafter"/>
</dbReference>
<feature type="domain" description="AAA+ ATPase" evidence="5">
    <location>
        <begin position="345"/>
        <end position="486"/>
    </location>
</feature>
<dbReference type="Pfam" id="PF13245">
    <property type="entry name" value="AAA_19"/>
    <property type="match status" value="1"/>
</dbReference>
<evidence type="ECO:0000256" key="1">
    <source>
        <dbReference type="ARBA" id="ARBA00022741"/>
    </source>
</evidence>
<keyword evidence="3" id="KW-0238">DNA-binding</keyword>
<keyword evidence="2 3" id="KW-0067">ATP-binding</keyword>
<dbReference type="InterPro" id="IPR041451">
    <property type="entry name" value="RecD2_SH13"/>
</dbReference>
<dbReference type="InterPro" id="IPR006345">
    <property type="entry name" value="RecD2"/>
</dbReference>
<dbReference type="Gene3D" id="2.30.30.940">
    <property type="match status" value="1"/>
</dbReference>
<proteinExistence type="inferred from homology"/>
<dbReference type="CDD" id="cd18809">
    <property type="entry name" value="SF1_C_RecD"/>
    <property type="match status" value="1"/>
</dbReference>
<comment type="catalytic activity">
    <reaction evidence="3">
        <text>ATP + H2O = ADP + phosphate + H(+)</text>
        <dbReference type="Rhea" id="RHEA:13065"/>
        <dbReference type="ChEBI" id="CHEBI:15377"/>
        <dbReference type="ChEBI" id="CHEBI:15378"/>
        <dbReference type="ChEBI" id="CHEBI:30616"/>
        <dbReference type="ChEBI" id="CHEBI:43474"/>
        <dbReference type="ChEBI" id="CHEBI:456216"/>
        <dbReference type="EC" id="5.6.2.3"/>
    </reaction>
</comment>
<dbReference type="GO" id="GO:0005524">
    <property type="term" value="F:ATP binding"/>
    <property type="evidence" value="ECO:0007669"/>
    <property type="project" value="UniProtKB-UniRule"/>
</dbReference>
<dbReference type="Proteomes" id="UP000886335">
    <property type="component" value="Unassembled WGS sequence"/>
</dbReference>
<dbReference type="GO" id="GO:0003677">
    <property type="term" value="F:DNA binding"/>
    <property type="evidence" value="ECO:0007669"/>
    <property type="project" value="UniProtKB-UniRule"/>
</dbReference>
<evidence type="ECO:0000259" key="4">
    <source>
        <dbReference type="SMART" id="SM00278"/>
    </source>
</evidence>
<dbReference type="PANTHER" id="PTHR43788:SF6">
    <property type="entry name" value="DNA HELICASE B"/>
    <property type="match status" value="1"/>
</dbReference>
<dbReference type="Pfam" id="PF14520">
    <property type="entry name" value="HHH_5"/>
    <property type="match status" value="1"/>
</dbReference>
<dbReference type="EMBL" id="DSBW01000130">
    <property type="protein sequence ID" value="HED31182.1"/>
    <property type="molecule type" value="Genomic_DNA"/>
</dbReference>
<dbReference type="InterPro" id="IPR027417">
    <property type="entry name" value="P-loop_NTPase"/>
</dbReference>
<dbReference type="InterPro" id="IPR055446">
    <property type="entry name" value="RecD2_N_OB"/>
</dbReference>
<feature type="domain" description="Helix-hairpin-helix DNA-binding motif class 1" evidence="4">
    <location>
        <begin position="129"/>
        <end position="148"/>
    </location>
</feature>
<organism evidence="6">
    <name type="scientific">Prosthecochloris aestuarii</name>
    <dbReference type="NCBI Taxonomy" id="1102"/>
    <lineage>
        <taxon>Bacteria</taxon>
        <taxon>Pseudomonadati</taxon>
        <taxon>Chlorobiota</taxon>
        <taxon>Chlorobiia</taxon>
        <taxon>Chlorobiales</taxon>
        <taxon>Chlorobiaceae</taxon>
        <taxon>Prosthecochloris</taxon>
    </lineage>
</organism>
<evidence type="ECO:0000313" key="6">
    <source>
        <dbReference type="EMBL" id="HED31182.1"/>
    </source>
</evidence>
<gene>
    <name evidence="3" type="primary">recD2</name>
    <name evidence="6" type="ORF">ENN50_05785</name>
</gene>
<comment type="caution">
    <text evidence="6">The sequence shown here is derived from an EMBL/GenBank/DDBJ whole genome shotgun (WGS) entry which is preliminary data.</text>
</comment>